<dbReference type="PANTHER" id="PTHR33639">
    <property type="entry name" value="THIOL-DISULFIDE OXIDOREDUCTASE DCC"/>
    <property type="match status" value="1"/>
</dbReference>
<accession>A0A679KIW9</accession>
<dbReference type="Pfam" id="PF04134">
    <property type="entry name" value="DCC1-like"/>
    <property type="match status" value="1"/>
</dbReference>
<dbReference type="EMBL" id="LR743511">
    <property type="protein sequence ID" value="CAA2145085.1"/>
    <property type="molecule type" value="Genomic_DNA"/>
</dbReference>
<dbReference type="AlphaFoldDB" id="A0A679KIW9"/>
<dbReference type="RefSeq" id="WP_339163493.1">
    <property type="nucleotide sequence ID" value="NZ_LR743511.1"/>
</dbReference>
<dbReference type="InterPro" id="IPR007263">
    <property type="entry name" value="DCC1-like"/>
</dbReference>
<gene>
    <name evidence="1" type="ORF">MBLL_04206</name>
</gene>
<proteinExistence type="predicted"/>
<protein>
    <recommendedName>
        <fullName evidence="2">Thiol-disulfide oxidoreductase DCC</fullName>
    </recommendedName>
</protein>
<sequence length="141" mass="16260">MTVADPRNASIPVIFDTRCILCSRWVRFLLRHEADRRLHFVGAWSPTGLALAARYGFGPQDLQTTYLVITEGVVLKRSDAGLALLGHMKPPWRWLRLLRIVPKPIRDSVYDVVARNRYRWFGTIDTCLVPDPALRDRFTLE</sequence>
<dbReference type="InterPro" id="IPR052927">
    <property type="entry name" value="DCC_oxidoreductase"/>
</dbReference>
<evidence type="ECO:0008006" key="2">
    <source>
        <dbReference type="Google" id="ProtNLM"/>
    </source>
</evidence>
<name>A0A679KIW9_9HYPH</name>
<reference evidence="1" key="1">
    <citation type="submission" date="2019-12" db="EMBL/GenBank/DDBJ databases">
        <authorList>
            <person name="Cremers G."/>
        </authorList>
    </citation>
    <scope>NUCLEOTIDE SEQUENCE</scope>
    <source>
        <strain evidence="1">Mbul2</strain>
    </source>
</reference>
<dbReference type="GO" id="GO:0015035">
    <property type="term" value="F:protein-disulfide reductase activity"/>
    <property type="evidence" value="ECO:0007669"/>
    <property type="project" value="InterPro"/>
</dbReference>
<organism evidence="1">
    <name type="scientific">Methylobacterium bullatum</name>
    <dbReference type="NCBI Taxonomy" id="570505"/>
    <lineage>
        <taxon>Bacteria</taxon>
        <taxon>Pseudomonadati</taxon>
        <taxon>Pseudomonadota</taxon>
        <taxon>Alphaproteobacteria</taxon>
        <taxon>Hyphomicrobiales</taxon>
        <taxon>Methylobacteriaceae</taxon>
        <taxon>Methylobacterium</taxon>
    </lineage>
</organism>
<dbReference type="PANTHER" id="PTHR33639:SF2">
    <property type="entry name" value="DUF393 DOMAIN-CONTAINING PROTEIN"/>
    <property type="match status" value="1"/>
</dbReference>
<evidence type="ECO:0000313" key="1">
    <source>
        <dbReference type="EMBL" id="CAA2145085.1"/>
    </source>
</evidence>